<dbReference type="PANTHER" id="PTHR43080">
    <property type="entry name" value="CBS DOMAIN-CONTAINING PROTEIN CBSX3, MITOCHONDRIAL"/>
    <property type="match status" value="1"/>
</dbReference>
<dbReference type="InterPro" id="IPR046342">
    <property type="entry name" value="CBS_dom_sf"/>
</dbReference>
<dbReference type="InterPro" id="IPR018490">
    <property type="entry name" value="cNMP-bd_dom_sf"/>
</dbReference>
<dbReference type="Pfam" id="PF10335">
    <property type="entry name" value="DUF294_C"/>
    <property type="match status" value="1"/>
</dbReference>
<organism evidence="5 6">
    <name type="scientific">Flavobacterium enshiense DK69</name>
    <dbReference type="NCBI Taxonomy" id="1107311"/>
    <lineage>
        <taxon>Bacteria</taxon>
        <taxon>Pseudomonadati</taxon>
        <taxon>Bacteroidota</taxon>
        <taxon>Flavobacteriia</taxon>
        <taxon>Flavobacteriales</taxon>
        <taxon>Flavobacteriaceae</taxon>
        <taxon>Flavobacterium</taxon>
    </lineage>
</organism>
<dbReference type="PANTHER" id="PTHR43080:SF2">
    <property type="entry name" value="CBS DOMAIN-CONTAINING PROTEIN"/>
    <property type="match status" value="1"/>
</dbReference>
<dbReference type="SUPFAM" id="SSF54631">
    <property type="entry name" value="CBS-domain pair"/>
    <property type="match status" value="1"/>
</dbReference>
<dbReference type="Pfam" id="PF03445">
    <property type="entry name" value="DUF294"/>
    <property type="match status" value="1"/>
</dbReference>
<dbReference type="PROSITE" id="PS51371">
    <property type="entry name" value="CBS"/>
    <property type="match status" value="2"/>
</dbReference>
<dbReference type="Pfam" id="PF00571">
    <property type="entry name" value="CBS"/>
    <property type="match status" value="2"/>
</dbReference>
<dbReference type="Pfam" id="PF00027">
    <property type="entry name" value="cNMP_binding"/>
    <property type="match status" value="1"/>
</dbReference>
<evidence type="ECO:0000256" key="2">
    <source>
        <dbReference type="PROSITE-ProRule" id="PRU00703"/>
    </source>
</evidence>
<dbReference type="OrthoDB" id="9810963at2"/>
<dbReference type="PROSITE" id="PS50042">
    <property type="entry name" value="CNMP_BINDING_3"/>
    <property type="match status" value="1"/>
</dbReference>
<evidence type="ECO:0000256" key="1">
    <source>
        <dbReference type="ARBA" id="ARBA00023122"/>
    </source>
</evidence>
<evidence type="ECO:0000313" key="6">
    <source>
        <dbReference type="Proteomes" id="UP000030149"/>
    </source>
</evidence>
<reference evidence="6" key="1">
    <citation type="submission" date="2013-09" db="EMBL/GenBank/DDBJ databases">
        <authorList>
            <person name="Zeng Z."/>
            <person name="Chen C."/>
        </authorList>
    </citation>
    <scope>NUCLEOTIDE SEQUENCE [LARGE SCALE GENOMIC DNA]</scope>
    <source>
        <strain evidence="6">DK69</strain>
    </source>
</reference>
<dbReference type="SMART" id="SM00116">
    <property type="entry name" value="CBS"/>
    <property type="match status" value="2"/>
</dbReference>
<name>V6SE78_9FLAO</name>
<accession>V6SE78</accession>
<keyword evidence="1 2" id="KW-0129">CBS domain</keyword>
<evidence type="ECO:0000313" key="5">
    <source>
        <dbReference type="EMBL" id="KGO96672.1"/>
    </source>
</evidence>
<dbReference type="CDD" id="cd05401">
    <property type="entry name" value="NT_GlnE_GlnD_like"/>
    <property type="match status" value="1"/>
</dbReference>
<dbReference type="InterPro" id="IPR000644">
    <property type="entry name" value="CBS_dom"/>
</dbReference>
<dbReference type="EMBL" id="JRLZ01000003">
    <property type="protein sequence ID" value="KGO96672.1"/>
    <property type="molecule type" value="Genomic_DNA"/>
</dbReference>
<dbReference type="InterPro" id="IPR051257">
    <property type="entry name" value="Diverse_CBS-Domain"/>
</dbReference>
<evidence type="ECO:0000259" key="3">
    <source>
        <dbReference type="PROSITE" id="PS50042"/>
    </source>
</evidence>
<dbReference type="SUPFAM" id="SSF51206">
    <property type="entry name" value="cAMP-binding domain-like"/>
    <property type="match status" value="1"/>
</dbReference>
<dbReference type="InterPro" id="IPR005105">
    <property type="entry name" value="GlnD_Uridyltrans_N"/>
</dbReference>
<dbReference type="PATRIC" id="fig|1107311.3.peg.422"/>
<dbReference type="STRING" id="1107311.Q767_02890"/>
<dbReference type="Gene3D" id="3.10.580.10">
    <property type="entry name" value="CBS-domain"/>
    <property type="match status" value="1"/>
</dbReference>
<keyword evidence="5" id="KW-0808">Transferase</keyword>
<feature type="domain" description="CBS" evidence="4">
    <location>
        <begin position="174"/>
        <end position="230"/>
    </location>
</feature>
<dbReference type="SMART" id="SM00100">
    <property type="entry name" value="cNMP"/>
    <property type="match status" value="1"/>
</dbReference>
<dbReference type="Proteomes" id="UP000030149">
    <property type="component" value="Unassembled WGS sequence"/>
</dbReference>
<dbReference type="InterPro" id="IPR018821">
    <property type="entry name" value="DUF294_put_nucleoTrafse_sb-bd"/>
</dbReference>
<sequence>MRNPIAERIADFLKHYPPFTSLTYHELVAISEQVKVLYLEKNQILFKIGDPTHDSFYVVASGAIGLSVISDAEETLIDKCDEGDILGLRPFFAKNNYLMTAKSREDSIIYAIPIEVFKPYVTGNSSVLSFLLESFASNTRNPYDKDHRGKLISENVIFNEQTATDIQYFQPIKYTKKPITASPNDIVKHVAQTMASRQIGSVIIQENQMPIGIVTDNDLSSKIATGLFPINVTVDKIMTVPVVTVPEDISIAEAQMMMLKHNVPYLCVTRDGTEKSTISGIISEHHVVAAQANNPGVLLKQIKRAERSKDLKIVRDKLTDLIQNSIDRNIPISHITNVASEITIAITKRAITLAIEKEGTPPPVRFAWFNLGSQGRKEQLLLTDVNNSLIFEDVPAEQYDQVKKYFLRLAERVLETFEKIGYEKSEQGLNANNELWCKSLTDWIKQYNTWINTPGEKGIHRSSIFFDYSFIYGDPFLEKALTEDIFSKAANNQLFYAFLATDAIKKPAPLGFFRQFLVEQDEEHKDTFDIKNRAITPLVDAARVLAISKGIKGITNTYQRFKKLADLEPQNADLYLECAEAFHILHWFRTEDGLKTDSNGSYLNIEELTKVDKVKLKNCFQPINDIQDLIKNRFQLTYFT</sequence>
<dbReference type="eggNOG" id="COG2905">
    <property type="taxonomic scope" value="Bacteria"/>
</dbReference>
<dbReference type="GO" id="GO:0008773">
    <property type="term" value="F:[protein-PII] uridylyltransferase activity"/>
    <property type="evidence" value="ECO:0007669"/>
    <property type="project" value="InterPro"/>
</dbReference>
<dbReference type="RefSeq" id="WP_023572487.1">
    <property type="nucleotide sequence ID" value="NZ_AVCS01000004.1"/>
</dbReference>
<dbReference type="AlphaFoldDB" id="V6SE78"/>
<dbReference type="Gene3D" id="2.60.120.10">
    <property type="entry name" value="Jelly Rolls"/>
    <property type="match status" value="1"/>
</dbReference>
<feature type="domain" description="Cyclic nucleotide-binding" evidence="3">
    <location>
        <begin position="18"/>
        <end position="138"/>
    </location>
</feature>
<dbReference type="CDD" id="cd00038">
    <property type="entry name" value="CAP_ED"/>
    <property type="match status" value="1"/>
</dbReference>
<proteinExistence type="predicted"/>
<keyword evidence="6" id="KW-1185">Reference proteome</keyword>
<reference evidence="5 6" key="2">
    <citation type="journal article" date="2015" name="Stand. Genomic Sci.">
        <title>High quality draft genomic sequence of Flavobacterium enshiense DK69(T) and comparison among Flavobacterium genomes.</title>
        <authorList>
            <person name="Zeng Z."/>
            <person name="Chen C."/>
            <person name="Du H."/>
            <person name="Wang G."/>
            <person name="Li M."/>
        </authorList>
    </citation>
    <scope>NUCLEOTIDE SEQUENCE [LARGE SCALE GENOMIC DNA]</scope>
    <source>
        <strain evidence="5 6">DK69</strain>
    </source>
</reference>
<comment type="caution">
    <text evidence="5">The sequence shown here is derived from an EMBL/GenBank/DDBJ whole genome shotgun (WGS) entry which is preliminary data.</text>
</comment>
<feature type="domain" description="CBS" evidence="4">
    <location>
        <begin position="238"/>
        <end position="298"/>
    </location>
</feature>
<dbReference type="InterPro" id="IPR000595">
    <property type="entry name" value="cNMP-bd_dom"/>
</dbReference>
<gene>
    <name evidence="5" type="ORF">Q767_02890</name>
</gene>
<evidence type="ECO:0000259" key="4">
    <source>
        <dbReference type="PROSITE" id="PS51371"/>
    </source>
</evidence>
<dbReference type="InterPro" id="IPR014710">
    <property type="entry name" value="RmlC-like_jellyroll"/>
</dbReference>
<protein>
    <submittedName>
        <fullName evidence="5">Nucleotidyltransferase</fullName>
    </submittedName>
</protein>